<dbReference type="AlphaFoldDB" id="A0A7X0HUZ8"/>
<name>A0A7X0HUZ8_9BACI</name>
<keyword evidence="2" id="KW-1185">Reference proteome</keyword>
<organism evidence="1 2">
    <name type="scientific">Bacillus benzoevorans</name>
    <dbReference type="NCBI Taxonomy" id="1456"/>
    <lineage>
        <taxon>Bacteria</taxon>
        <taxon>Bacillati</taxon>
        <taxon>Bacillota</taxon>
        <taxon>Bacilli</taxon>
        <taxon>Bacillales</taxon>
        <taxon>Bacillaceae</taxon>
        <taxon>Bacillus</taxon>
    </lineage>
</organism>
<protein>
    <submittedName>
        <fullName evidence="1">Uncharacterized protein</fullName>
    </submittedName>
</protein>
<gene>
    <name evidence="1" type="ORF">HNR53_004055</name>
</gene>
<accession>A0A7X0HUZ8</accession>
<sequence>MIEGKGLGGKRVCPTKLSLTNRMDSNLKRLATSCGMPKATLAALIIERCMSDPLYVSQLQKEFNVNPSYLVMPVTRNGEVELVVRRTVQ</sequence>
<dbReference type="Proteomes" id="UP000531594">
    <property type="component" value="Unassembled WGS sequence"/>
</dbReference>
<reference evidence="1 2" key="1">
    <citation type="submission" date="2020-08" db="EMBL/GenBank/DDBJ databases">
        <title>Genomic Encyclopedia of Type Strains, Phase IV (KMG-IV): sequencing the most valuable type-strain genomes for metagenomic binning, comparative biology and taxonomic classification.</title>
        <authorList>
            <person name="Goeker M."/>
        </authorList>
    </citation>
    <scope>NUCLEOTIDE SEQUENCE [LARGE SCALE GENOMIC DNA]</scope>
    <source>
        <strain evidence="1 2">DSM 5391</strain>
    </source>
</reference>
<comment type="caution">
    <text evidence="1">The sequence shown here is derived from an EMBL/GenBank/DDBJ whole genome shotgun (WGS) entry which is preliminary data.</text>
</comment>
<dbReference type="RefSeq" id="WP_184529268.1">
    <property type="nucleotide sequence ID" value="NZ_JACHGK010000021.1"/>
</dbReference>
<dbReference type="EMBL" id="JACHGK010000021">
    <property type="protein sequence ID" value="MBB6447375.1"/>
    <property type="molecule type" value="Genomic_DNA"/>
</dbReference>
<proteinExistence type="predicted"/>
<evidence type="ECO:0000313" key="2">
    <source>
        <dbReference type="Proteomes" id="UP000531594"/>
    </source>
</evidence>
<evidence type="ECO:0000313" key="1">
    <source>
        <dbReference type="EMBL" id="MBB6447375.1"/>
    </source>
</evidence>